<organism evidence="2 3">
    <name type="scientific">Lactuca sativa</name>
    <name type="common">Garden lettuce</name>
    <dbReference type="NCBI Taxonomy" id="4236"/>
    <lineage>
        <taxon>Eukaryota</taxon>
        <taxon>Viridiplantae</taxon>
        <taxon>Streptophyta</taxon>
        <taxon>Embryophyta</taxon>
        <taxon>Tracheophyta</taxon>
        <taxon>Spermatophyta</taxon>
        <taxon>Magnoliopsida</taxon>
        <taxon>eudicotyledons</taxon>
        <taxon>Gunneridae</taxon>
        <taxon>Pentapetalae</taxon>
        <taxon>asterids</taxon>
        <taxon>campanulids</taxon>
        <taxon>Asterales</taxon>
        <taxon>Asteraceae</taxon>
        <taxon>Cichorioideae</taxon>
        <taxon>Cichorieae</taxon>
        <taxon>Lactucinae</taxon>
        <taxon>Lactuca</taxon>
    </lineage>
</organism>
<protein>
    <submittedName>
        <fullName evidence="2">Uncharacterized protein</fullName>
    </submittedName>
</protein>
<gene>
    <name evidence="2" type="ORF">LSAT_V11C800401770</name>
</gene>
<keyword evidence="3" id="KW-1185">Reference proteome</keyword>
<dbReference type="AlphaFoldDB" id="A0A9R1URB4"/>
<dbReference type="EMBL" id="NBSK02000008">
    <property type="protein sequence ID" value="KAJ0191583.1"/>
    <property type="molecule type" value="Genomic_DNA"/>
</dbReference>
<evidence type="ECO:0000313" key="3">
    <source>
        <dbReference type="Proteomes" id="UP000235145"/>
    </source>
</evidence>
<proteinExistence type="predicted"/>
<dbReference type="Proteomes" id="UP000235145">
    <property type="component" value="Unassembled WGS sequence"/>
</dbReference>
<feature type="region of interest" description="Disordered" evidence="1">
    <location>
        <begin position="67"/>
        <end position="112"/>
    </location>
</feature>
<accession>A0A9R1URB4</accession>
<feature type="compositionally biased region" description="Low complexity" evidence="1">
    <location>
        <begin position="93"/>
        <end position="112"/>
    </location>
</feature>
<comment type="caution">
    <text evidence="2">The sequence shown here is derived from an EMBL/GenBank/DDBJ whole genome shotgun (WGS) entry which is preliminary data.</text>
</comment>
<reference evidence="2 3" key="1">
    <citation type="journal article" date="2017" name="Nat. Commun.">
        <title>Genome assembly with in vitro proximity ligation data and whole-genome triplication in lettuce.</title>
        <authorList>
            <person name="Reyes-Chin-Wo S."/>
            <person name="Wang Z."/>
            <person name="Yang X."/>
            <person name="Kozik A."/>
            <person name="Arikit S."/>
            <person name="Song C."/>
            <person name="Xia L."/>
            <person name="Froenicke L."/>
            <person name="Lavelle D.O."/>
            <person name="Truco M.J."/>
            <person name="Xia R."/>
            <person name="Zhu S."/>
            <person name="Xu C."/>
            <person name="Xu H."/>
            <person name="Xu X."/>
            <person name="Cox K."/>
            <person name="Korf I."/>
            <person name="Meyers B.C."/>
            <person name="Michelmore R.W."/>
        </authorList>
    </citation>
    <scope>NUCLEOTIDE SEQUENCE [LARGE SCALE GENOMIC DNA]</scope>
    <source>
        <strain evidence="3">cv. Salinas</strain>
        <tissue evidence="2">Seedlings</tissue>
    </source>
</reference>
<evidence type="ECO:0000313" key="2">
    <source>
        <dbReference type="EMBL" id="KAJ0191583.1"/>
    </source>
</evidence>
<dbReference type="PANTHER" id="PTHR47543">
    <property type="entry name" value="OS08G0169600 PROTEIN"/>
    <property type="match status" value="1"/>
</dbReference>
<evidence type="ECO:0000256" key="1">
    <source>
        <dbReference type="SAM" id="MobiDB-lite"/>
    </source>
</evidence>
<feature type="compositionally biased region" description="Polar residues" evidence="1">
    <location>
        <begin position="69"/>
        <end position="79"/>
    </location>
</feature>
<name>A0A9R1URB4_LACSA</name>
<sequence>MMRSKVDRFNCAPRCHPPPTKGVFGEFADMSPSVGGPSSNIGNTKSGIMKKAKLEFLNSREVKNLSAMKKTNFQNNQRVSPIIKKPSHFPGKSSSTPSSSKFSTSTSTARRF</sequence>
<dbReference type="PANTHER" id="PTHR47543:SF2">
    <property type="entry name" value="RNA POLYMERASE II TRANSCRIPTION FACTOR SIII SUBUNIT A"/>
    <property type="match status" value="1"/>
</dbReference>